<feature type="chain" id="PRO_5038778595" evidence="6">
    <location>
        <begin position="21"/>
        <end position="421"/>
    </location>
</feature>
<evidence type="ECO:0000256" key="1">
    <source>
        <dbReference type="ARBA" id="ARBA00022475"/>
    </source>
</evidence>
<dbReference type="SUPFAM" id="SSF53850">
    <property type="entry name" value="Periplasmic binding protein-like II"/>
    <property type="match status" value="1"/>
</dbReference>
<sequence>MKKKVISVLLATAMVTALVAGCGSSSSGGSSGSSDKKYDGVELTYWSMWTSAEPQGQALQEAADAFEEETGAHVNFEWKGRDIKNILSSALESEEAFDMFEDDYTRITGNYVDYVADLTEMADAAGYADKSYAVFNDVATEAAGFLPCLTEQPSVGGIFYNADIFEDCGITEVPTTWDEFMEACQIMKDKGYQPMALDSTYAPFWFGYHLARTIGEDATAELALNGGWSQNPGVAQAADDIIEFVNAGYLAEGAPDEYPASQNKMGIDQDVAMVVCANYVTAEVNQNSGTELNWGLFAYPTVENGADSTSTFAGANSIAITKYSENQQAAFDFAMYVVTGEQDQSKAELANQIPADPNNTAPAAQAGTTEVLQATSAPLTWNMGLNENADLMSVIQETVVKLYEGSYATGADFAAAMDALY</sequence>
<organism evidence="7 8">
    <name type="scientific">Candidatus Mediterraneibacter pullicola</name>
    <dbReference type="NCBI Taxonomy" id="2838682"/>
    <lineage>
        <taxon>Bacteria</taxon>
        <taxon>Bacillati</taxon>
        <taxon>Bacillota</taxon>
        <taxon>Clostridia</taxon>
        <taxon>Lachnospirales</taxon>
        <taxon>Lachnospiraceae</taxon>
        <taxon>Mediterraneibacter</taxon>
    </lineage>
</organism>
<dbReference type="InterPro" id="IPR006059">
    <property type="entry name" value="SBP"/>
</dbReference>
<accession>A0A9D2H7E8</accession>
<dbReference type="PROSITE" id="PS51257">
    <property type="entry name" value="PROKAR_LIPOPROTEIN"/>
    <property type="match status" value="1"/>
</dbReference>
<evidence type="ECO:0000256" key="6">
    <source>
        <dbReference type="SAM" id="SignalP"/>
    </source>
</evidence>
<evidence type="ECO:0000313" key="8">
    <source>
        <dbReference type="Proteomes" id="UP000824223"/>
    </source>
</evidence>
<evidence type="ECO:0000256" key="3">
    <source>
        <dbReference type="ARBA" id="ARBA00023136"/>
    </source>
</evidence>
<keyword evidence="3" id="KW-0472">Membrane</keyword>
<name>A0A9D2H7E8_9FIRM</name>
<dbReference type="Proteomes" id="UP000824223">
    <property type="component" value="Unassembled WGS sequence"/>
</dbReference>
<dbReference type="EMBL" id="DXAK01000012">
    <property type="protein sequence ID" value="HJA06097.1"/>
    <property type="molecule type" value="Genomic_DNA"/>
</dbReference>
<feature type="signal peptide" evidence="6">
    <location>
        <begin position="1"/>
        <end position="20"/>
    </location>
</feature>
<gene>
    <name evidence="7" type="ORF">H9798_02965</name>
</gene>
<evidence type="ECO:0000313" key="7">
    <source>
        <dbReference type="EMBL" id="HJA06097.1"/>
    </source>
</evidence>
<dbReference type="Gene3D" id="3.40.190.10">
    <property type="entry name" value="Periplasmic binding protein-like II"/>
    <property type="match status" value="2"/>
</dbReference>
<protein>
    <submittedName>
        <fullName evidence="7">Extracellular solute-binding protein</fullName>
    </submittedName>
</protein>
<dbReference type="PANTHER" id="PTHR43649">
    <property type="entry name" value="ARABINOSE-BINDING PROTEIN-RELATED"/>
    <property type="match status" value="1"/>
</dbReference>
<keyword evidence="1" id="KW-1003">Cell membrane</keyword>
<proteinExistence type="predicted"/>
<comment type="caution">
    <text evidence="7">The sequence shown here is derived from an EMBL/GenBank/DDBJ whole genome shotgun (WGS) entry which is preliminary data.</text>
</comment>
<dbReference type="InterPro" id="IPR050490">
    <property type="entry name" value="Bact_solute-bd_prot1"/>
</dbReference>
<dbReference type="AlphaFoldDB" id="A0A9D2H7E8"/>
<reference evidence="7" key="2">
    <citation type="submission" date="2021-04" db="EMBL/GenBank/DDBJ databases">
        <authorList>
            <person name="Gilroy R."/>
        </authorList>
    </citation>
    <scope>NUCLEOTIDE SEQUENCE</scope>
    <source>
        <strain evidence="7">ChiSjej2B20-11307</strain>
    </source>
</reference>
<evidence type="ECO:0000256" key="4">
    <source>
        <dbReference type="ARBA" id="ARBA00023139"/>
    </source>
</evidence>
<evidence type="ECO:0000256" key="2">
    <source>
        <dbReference type="ARBA" id="ARBA00022729"/>
    </source>
</evidence>
<reference evidence="7" key="1">
    <citation type="journal article" date="2021" name="PeerJ">
        <title>Extensive microbial diversity within the chicken gut microbiome revealed by metagenomics and culture.</title>
        <authorList>
            <person name="Gilroy R."/>
            <person name="Ravi A."/>
            <person name="Getino M."/>
            <person name="Pursley I."/>
            <person name="Horton D.L."/>
            <person name="Alikhan N.F."/>
            <person name="Baker D."/>
            <person name="Gharbi K."/>
            <person name="Hall N."/>
            <person name="Watson M."/>
            <person name="Adriaenssens E.M."/>
            <person name="Foster-Nyarko E."/>
            <person name="Jarju S."/>
            <person name="Secka A."/>
            <person name="Antonio M."/>
            <person name="Oren A."/>
            <person name="Chaudhuri R.R."/>
            <person name="La Ragione R."/>
            <person name="Hildebrand F."/>
            <person name="Pallen M.J."/>
        </authorList>
    </citation>
    <scope>NUCLEOTIDE SEQUENCE</scope>
    <source>
        <strain evidence="7">ChiSjej2B20-11307</strain>
    </source>
</reference>
<keyword evidence="4" id="KW-0564">Palmitate</keyword>
<dbReference type="Pfam" id="PF01547">
    <property type="entry name" value="SBP_bac_1"/>
    <property type="match status" value="1"/>
</dbReference>
<keyword evidence="5" id="KW-0449">Lipoprotein</keyword>
<evidence type="ECO:0000256" key="5">
    <source>
        <dbReference type="ARBA" id="ARBA00023288"/>
    </source>
</evidence>
<keyword evidence="2 6" id="KW-0732">Signal</keyword>
<dbReference type="PANTHER" id="PTHR43649:SF33">
    <property type="entry name" value="POLYGALACTURONAN_RHAMNOGALACTURONAN-BINDING PROTEIN YTCQ"/>
    <property type="match status" value="1"/>
</dbReference>